<accession>A0ABU6ZIQ8</accession>
<proteinExistence type="predicted"/>
<evidence type="ECO:0000313" key="1">
    <source>
        <dbReference type="EMBL" id="MED6221853.1"/>
    </source>
</evidence>
<comment type="caution">
    <text evidence="1">The sequence shown here is derived from an EMBL/GenBank/DDBJ whole genome shotgun (WGS) entry which is preliminary data.</text>
</comment>
<dbReference type="EMBL" id="JASCZI010272357">
    <property type="protein sequence ID" value="MED6221853.1"/>
    <property type="molecule type" value="Genomic_DNA"/>
</dbReference>
<name>A0ABU6ZIQ8_9FABA</name>
<keyword evidence="2" id="KW-1185">Reference proteome</keyword>
<gene>
    <name evidence="1" type="ORF">PIB30_058704</name>
</gene>
<dbReference type="Proteomes" id="UP001341840">
    <property type="component" value="Unassembled WGS sequence"/>
</dbReference>
<reference evidence="1 2" key="1">
    <citation type="journal article" date="2023" name="Plants (Basel)">
        <title>Bridging the Gap: Combining Genomics and Transcriptomics Approaches to Understand Stylosanthes scabra, an Orphan Legume from the Brazilian Caatinga.</title>
        <authorList>
            <person name="Ferreira-Neto J.R.C."/>
            <person name="da Silva M.D."/>
            <person name="Binneck E."/>
            <person name="de Melo N.F."/>
            <person name="da Silva R.H."/>
            <person name="de Melo A.L.T.M."/>
            <person name="Pandolfi V."/>
            <person name="Bustamante F.O."/>
            <person name="Brasileiro-Vidal A.C."/>
            <person name="Benko-Iseppon A.M."/>
        </authorList>
    </citation>
    <scope>NUCLEOTIDE SEQUENCE [LARGE SCALE GENOMIC DNA]</scope>
    <source>
        <tissue evidence="1">Leaves</tissue>
    </source>
</reference>
<protein>
    <submittedName>
        <fullName evidence="1">Uncharacterized protein</fullName>
    </submittedName>
</protein>
<sequence>MSVAEDCKPAATSIASFFFSQLRFCQKPSPMKLSRDRVVTVTVLHAASSSPLSPGRRSSAMFRSYHLFTLPPEMSFRIPRLHFIIYFHFPQSLLTIMKSKESDG</sequence>
<organism evidence="1 2">
    <name type="scientific">Stylosanthes scabra</name>
    <dbReference type="NCBI Taxonomy" id="79078"/>
    <lineage>
        <taxon>Eukaryota</taxon>
        <taxon>Viridiplantae</taxon>
        <taxon>Streptophyta</taxon>
        <taxon>Embryophyta</taxon>
        <taxon>Tracheophyta</taxon>
        <taxon>Spermatophyta</taxon>
        <taxon>Magnoliopsida</taxon>
        <taxon>eudicotyledons</taxon>
        <taxon>Gunneridae</taxon>
        <taxon>Pentapetalae</taxon>
        <taxon>rosids</taxon>
        <taxon>fabids</taxon>
        <taxon>Fabales</taxon>
        <taxon>Fabaceae</taxon>
        <taxon>Papilionoideae</taxon>
        <taxon>50 kb inversion clade</taxon>
        <taxon>dalbergioids sensu lato</taxon>
        <taxon>Dalbergieae</taxon>
        <taxon>Pterocarpus clade</taxon>
        <taxon>Stylosanthes</taxon>
    </lineage>
</organism>
<evidence type="ECO:0000313" key="2">
    <source>
        <dbReference type="Proteomes" id="UP001341840"/>
    </source>
</evidence>